<name>N1MFP7_9SPHN</name>
<reference evidence="1 2" key="1">
    <citation type="submission" date="2013-03" db="EMBL/GenBank/DDBJ databases">
        <authorList>
            <person name="Le V."/>
        </authorList>
    </citation>
    <scope>NUCLEOTIDE SEQUENCE [LARGE SCALE GENOMIC DNA]</scope>
    <source>
        <strain evidence="1 2">BiD32</strain>
    </source>
</reference>
<keyword evidence="2" id="KW-1185">Reference proteome</keyword>
<organism evidence="1 2">
    <name type="scientific">Sphingobium indicum BiD32</name>
    <dbReference type="NCBI Taxonomy" id="1301087"/>
    <lineage>
        <taxon>Bacteria</taxon>
        <taxon>Pseudomonadati</taxon>
        <taxon>Pseudomonadota</taxon>
        <taxon>Alphaproteobacteria</taxon>
        <taxon>Sphingomonadales</taxon>
        <taxon>Sphingomonadaceae</taxon>
        <taxon>Sphingobium</taxon>
    </lineage>
</organism>
<reference evidence="2" key="2">
    <citation type="submission" date="2013-04" db="EMBL/GenBank/DDBJ databases">
        <title>Bisphenol A degrading Sphingobium sp. strain BiD32.</title>
        <authorList>
            <person name="Nielsen J.L."/>
            <person name="Zhou N.A."/>
            <person name="Kjeldal H."/>
        </authorList>
    </citation>
    <scope>NUCLEOTIDE SEQUENCE [LARGE SCALE GENOMIC DNA]</scope>
    <source>
        <strain evidence="2">BiD32</strain>
    </source>
</reference>
<dbReference type="AlphaFoldDB" id="N1MFP7"/>
<proteinExistence type="predicted"/>
<accession>N1MFP7</accession>
<dbReference type="Proteomes" id="UP000013201">
    <property type="component" value="Unassembled WGS sequence"/>
</dbReference>
<sequence length="72" mass="7732">MLLLGLGQILKLVQLIGEKEAAEVAGAVLKGLGDTEYQPAAASCDVRYQLTRERSVVNLEVEMASAPLEFVD</sequence>
<dbReference type="EMBL" id="CAVK010000016">
    <property type="protein sequence ID" value="CCW16055.1"/>
    <property type="molecule type" value="Genomic_DNA"/>
</dbReference>
<evidence type="ECO:0000313" key="1">
    <source>
        <dbReference type="EMBL" id="CCW16055.1"/>
    </source>
</evidence>
<protein>
    <submittedName>
        <fullName evidence="1">Uncharacterized protein</fullName>
    </submittedName>
</protein>
<comment type="caution">
    <text evidence="1">The sequence shown here is derived from an EMBL/GenBank/DDBJ whole genome shotgun (WGS) entry which is preliminary data.</text>
</comment>
<gene>
    <name evidence="1" type="ORF">EBBID32_3860</name>
</gene>
<evidence type="ECO:0000313" key="2">
    <source>
        <dbReference type="Proteomes" id="UP000013201"/>
    </source>
</evidence>